<evidence type="ECO:0000259" key="2">
    <source>
        <dbReference type="Pfam" id="PF13439"/>
    </source>
</evidence>
<dbReference type="PANTHER" id="PTHR45947:SF3">
    <property type="entry name" value="SULFOQUINOVOSYL TRANSFERASE SQD2"/>
    <property type="match status" value="1"/>
</dbReference>
<gene>
    <name evidence="3" type="ORF">H8F01_14800</name>
</gene>
<dbReference type="AlphaFoldDB" id="A0A7G8Q0R5"/>
<dbReference type="InterPro" id="IPR001296">
    <property type="entry name" value="Glyco_trans_1"/>
</dbReference>
<dbReference type="Pfam" id="PF13439">
    <property type="entry name" value="Glyco_transf_4"/>
    <property type="match status" value="1"/>
</dbReference>
<reference evidence="3 4" key="1">
    <citation type="submission" date="2020-08" db="EMBL/GenBank/DDBJ databases">
        <title>Dyella sp. G9 isolated from forest soil.</title>
        <authorList>
            <person name="Fu J."/>
            <person name="Qiu L."/>
        </authorList>
    </citation>
    <scope>NUCLEOTIDE SEQUENCE [LARGE SCALE GENOMIC DNA]</scope>
    <source>
        <strain evidence="3 4">G9</strain>
    </source>
</reference>
<dbReference type="CDD" id="cd03801">
    <property type="entry name" value="GT4_PimA-like"/>
    <property type="match status" value="1"/>
</dbReference>
<feature type="domain" description="Glycosyltransferase subfamily 4-like N-terminal" evidence="2">
    <location>
        <begin position="48"/>
        <end position="155"/>
    </location>
</feature>
<dbReference type="SUPFAM" id="SSF53756">
    <property type="entry name" value="UDP-Glycosyltransferase/glycogen phosphorylase"/>
    <property type="match status" value="1"/>
</dbReference>
<dbReference type="KEGG" id="dtl:H8F01_14800"/>
<evidence type="ECO:0000259" key="1">
    <source>
        <dbReference type="Pfam" id="PF00534"/>
    </source>
</evidence>
<proteinExistence type="predicted"/>
<evidence type="ECO:0000313" key="4">
    <source>
        <dbReference type="Proteomes" id="UP000515873"/>
    </source>
</evidence>
<accession>A0A7G8Q0R5</accession>
<dbReference type="PANTHER" id="PTHR45947">
    <property type="entry name" value="SULFOQUINOVOSYL TRANSFERASE SQD2"/>
    <property type="match status" value="1"/>
</dbReference>
<dbReference type="InterPro" id="IPR050194">
    <property type="entry name" value="Glycosyltransferase_grp1"/>
</dbReference>
<dbReference type="Proteomes" id="UP000515873">
    <property type="component" value="Chromosome"/>
</dbReference>
<protein>
    <submittedName>
        <fullName evidence="3">Glycosyltransferase family 4 protein</fullName>
    </submittedName>
</protein>
<sequence>MTKQPIRVWLPTLRAGSGSDVFAQRLADGLARAGHDPRLQWFDHDREWRPWTLRSEAAPSGVDVVHAGSWQGFAFKRAGVPLVITEHQYIQHPEFTPHRGRLQSLYHHFFVRRCVLQSYRAADALVAVSAHTAGAMRPNAGRPVQMIHNWVDTERFAPQERMSASSDGVFRLLFVGNPSRWKGADVLPELMGRLGPNFEIQCLGGLRRSFKSNQLVPGMVLRDPVKAEEMPSVYHSVDAVLVPTRYEAFGYVAVEAMACGLPVLGFASTGTAEVCVHGETALLAPMDDVEMLARYARQLSNDAALRGRLGAAGRQRALAYFSEHKAINAYTSLYEELIEQRRAHG</sequence>
<keyword evidence="4" id="KW-1185">Reference proteome</keyword>
<keyword evidence="3" id="KW-0808">Transferase</keyword>
<dbReference type="Pfam" id="PF00534">
    <property type="entry name" value="Glycos_transf_1"/>
    <property type="match status" value="1"/>
</dbReference>
<evidence type="ECO:0000313" key="3">
    <source>
        <dbReference type="EMBL" id="QNK00373.1"/>
    </source>
</evidence>
<dbReference type="RefSeq" id="WP_187055852.1">
    <property type="nucleotide sequence ID" value="NZ_CP060412.1"/>
</dbReference>
<dbReference type="GO" id="GO:0016758">
    <property type="term" value="F:hexosyltransferase activity"/>
    <property type="evidence" value="ECO:0007669"/>
    <property type="project" value="TreeGrafter"/>
</dbReference>
<dbReference type="InterPro" id="IPR028098">
    <property type="entry name" value="Glyco_trans_4-like_N"/>
</dbReference>
<feature type="domain" description="Glycosyl transferase family 1" evidence="1">
    <location>
        <begin position="167"/>
        <end position="316"/>
    </location>
</feature>
<dbReference type="EMBL" id="CP060412">
    <property type="protein sequence ID" value="QNK00373.1"/>
    <property type="molecule type" value="Genomic_DNA"/>
</dbReference>
<organism evidence="3 4">
    <name type="scientific">Dyella telluris</name>
    <dbReference type="NCBI Taxonomy" id="2763498"/>
    <lineage>
        <taxon>Bacteria</taxon>
        <taxon>Pseudomonadati</taxon>
        <taxon>Pseudomonadota</taxon>
        <taxon>Gammaproteobacteria</taxon>
        <taxon>Lysobacterales</taxon>
        <taxon>Rhodanobacteraceae</taxon>
        <taxon>Dyella</taxon>
    </lineage>
</organism>
<name>A0A7G8Q0R5_9GAMM</name>
<dbReference type="Gene3D" id="3.40.50.2000">
    <property type="entry name" value="Glycogen Phosphorylase B"/>
    <property type="match status" value="2"/>
</dbReference>